<organism evidence="1 2">
    <name type="scientific">Pterulicium gracile</name>
    <dbReference type="NCBI Taxonomy" id="1884261"/>
    <lineage>
        <taxon>Eukaryota</taxon>
        <taxon>Fungi</taxon>
        <taxon>Dikarya</taxon>
        <taxon>Basidiomycota</taxon>
        <taxon>Agaricomycotina</taxon>
        <taxon>Agaricomycetes</taxon>
        <taxon>Agaricomycetidae</taxon>
        <taxon>Agaricales</taxon>
        <taxon>Pleurotineae</taxon>
        <taxon>Pterulaceae</taxon>
        <taxon>Pterulicium</taxon>
    </lineage>
</organism>
<evidence type="ECO:0008006" key="3">
    <source>
        <dbReference type="Google" id="ProtNLM"/>
    </source>
</evidence>
<dbReference type="Proteomes" id="UP000305067">
    <property type="component" value="Unassembled WGS sequence"/>
</dbReference>
<keyword evidence="2" id="KW-1185">Reference proteome</keyword>
<gene>
    <name evidence="1" type="ORF">BDV98DRAFT_89273</name>
</gene>
<name>A0A5C3QH71_9AGAR</name>
<reference evidence="1 2" key="1">
    <citation type="journal article" date="2019" name="Nat. Ecol. Evol.">
        <title>Megaphylogeny resolves global patterns of mushroom evolution.</title>
        <authorList>
            <person name="Varga T."/>
            <person name="Krizsan K."/>
            <person name="Foldi C."/>
            <person name="Dima B."/>
            <person name="Sanchez-Garcia M."/>
            <person name="Sanchez-Ramirez S."/>
            <person name="Szollosi G.J."/>
            <person name="Szarkandi J.G."/>
            <person name="Papp V."/>
            <person name="Albert L."/>
            <person name="Andreopoulos W."/>
            <person name="Angelini C."/>
            <person name="Antonin V."/>
            <person name="Barry K.W."/>
            <person name="Bougher N.L."/>
            <person name="Buchanan P."/>
            <person name="Buyck B."/>
            <person name="Bense V."/>
            <person name="Catcheside P."/>
            <person name="Chovatia M."/>
            <person name="Cooper J."/>
            <person name="Damon W."/>
            <person name="Desjardin D."/>
            <person name="Finy P."/>
            <person name="Geml J."/>
            <person name="Haridas S."/>
            <person name="Hughes K."/>
            <person name="Justo A."/>
            <person name="Karasinski D."/>
            <person name="Kautmanova I."/>
            <person name="Kiss B."/>
            <person name="Kocsube S."/>
            <person name="Kotiranta H."/>
            <person name="LaButti K.M."/>
            <person name="Lechner B.E."/>
            <person name="Liimatainen K."/>
            <person name="Lipzen A."/>
            <person name="Lukacs Z."/>
            <person name="Mihaltcheva S."/>
            <person name="Morgado L.N."/>
            <person name="Niskanen T."/>
            <person name="Noordeloos M.E."/>
            <person name="Ohm R.A."/>
            <person name="Ortiz-Santana B."/>
            <person name="Ovrebo C."/>
            <person name="Racz N."/>
            <person name="Riley R."/>
            <person name="Savchenko A."/>
            <person name="Shiryaev A."/>
            <person name="Soop K."/>
            <person name="Spirin V."/>
            <person name="Szebenyi C."/>
            <person name="Tomsovsky M."/>
            <person name="Tulloss R.E."/>
            <person name="Uehling J."/>
            <person name="Grigoriev I.V."/>
            <person name="Vagvolgyi C."/>
            <person name="Papp T."/>
            <person name="Martin F.M."/>
            <person name="Miettinen O."/>
            <person name="Hibbett D.S."/>
            <person name="Nagy L.G."/>
        </authorList>
    </citation>
    <scope>NUCLEOTIDE SEQUENCE [LARGE SCALE GENOMIC DNA]</scope>
    <source>
        <strain evidence="1 2">CBS 309.79</strain>
    </source>
</reference>
<protein>
    <recommendedName>
        <fullName evidence="3">F-box domain-containing protein</fullName>
    </recommendedName>
</protein>
<sequence>MKPEQNSISLSATLPSYPYHSNGSGTESSCPISRLPNGPLALISKDAVVPGPCRPQLKSLNRKKQVGITAVCKTWRSVALDCPSYWAGTVLHPRCRGLLHMLPRWKALPRRVALDVSAHSDPFEELFWPSLLRGDDERLKPFSHLTPPEIFVYRAYTRSISPTYFHFCQTDGIQTFNRCGSIGAITAIGSQHLSRLTRSSA</sequence>
<evidence type="ECO:0000313" key="1">
    <source>
        <dbReference type="EMBL" id="TFL01092.1"/>
    </source>
</evidence>
<proteinExistence type="predicted"/>
<evidence type="ECO:0000313" key="2">
    <source>
        <dbReference type="Proteomes" id="UP000305067"/>
    </source>
</evidence>
<dbReference type="OrthoDB" id="2690721at2759"/>
<accession>A0A5C3QH71</accession>
<dbReference type="EMBL" id="ML178826">
    <property type="protein sequence ID" value="TFL01092.1"/>
    <property type="molecule type" value="Genomic_DNA"/>
</dbReference>
<dbReference type="AlphaFoldDB" id="A0A5C3QH71"/>